<dbReference type="AlphaFoldDB" id="A0A9D4BVP9"/>
<evidence type="ECO:0000313" key="1">
    <source>
        <dbReference type="EMBL" id="KAH3707853.1"/>
    </source>
</evidence>
<sequence length="101" mass="10437">MFLPFLASIWDRAGLGYTKLRDLFVKLYNGWRPVSTGGCPIGDLATGGTPISVAKREAAEVHGSAVAAVETAVTAAVDVAEAVADLIALAMVVEASCSSRN</sequence>
<keyword evidence="2" id="KW-1185">Reference proteome</keyword>
<organism evidence="1 2">
    <name type="scientific">Dreissena polymorpha</name>
    <name type="common">Zebra mussel</name>
    <name type="synonym">Mytilus polymorpha</name>
    <dbReference type="NCBI Taxonomy" id="45954"/>
    <lineage>
        <taxon>Eukaryota</taxon>
        <taxon>Metazoa</taxon>
        <taxon>Spiralia</taxon>
        <taxon>Lophotrochozoa</taxon>
        <taxon>Mollusca</taxon>
        <taxon>Bivalvia</taxon>
        <taxon>Autobranchia</taxon>
        <taxon>Heteroconchia</taxon>
        <taxon>Euheterodonta</taxon>
        <taxon>Imparidentia</taxon>
        <taxon>Neoheterodontei</taxon>
        <taxon>Myida</taxon>
        <taxon>Dreissenoidea</taxon>
        <taxon>Dreissenidae</taxon>
        <taxon>Dreissena</taxon>
    </lineage>
</organism>
<proteinExistence type="predicted"/>
<evidence type="ECO:0000313" key="2">
    <source>
        <dbReference type="Proteomes" id="UP000828390"/>
    </source>
</evidence>
<name>A0A9D4BVP9_DREPO</name>
<dbReference type="Proteomes" id="UP000828390">
    <property type="component" value="Unassembled WGS sequence"/>
</dbReference>
<reference evidence="1" key="2">
    <citation type="submission" date="2020-11" db="EMBL/GenBank/DDBJ databases">
        <authorList>
            <person name="McCartney M.A."/>
            <person name="Auch B."/>
            <person name="Kono T."/>
            <person name="Mallez S."/>
            <person name="Becker A."/>
            <person name="Gohl D.M."/>
            <person name="Silverstein K.A.T."/>
            <person name="Koren S."/>
            <person name="Bechman K.B."/>
            <person name="Herman A."/>
            <person name="Abrahante J.E."/>
            <person name="Garbe J."/>
        </authorList>
    </citation>
    <scope>NUCLEOTIDE SEQUENCE</scope>
    <source>
        <strain evidence="1">Duluth1</strain>
        <tissue evidence="1">Whole animal</tissue>
    </source>
</reference>
<accession>A0A9D4BVP9</accession>
<gene>
    <name evidence="1" type="ORF">DPMN_067271</name>
</gene>
<comment type="caution">
    <text evidence="1">The sequence shown here is derived from an EMBL/GenBank/DDBJ whole genome shotgun (WGS) entry which is preliminary data.</text>
</comment>
<protein>
    <submittedName>
        <fullName evidence="1">Uncharacterized protein</fullName>
    </submittedName>
</protein>
<dbReference type="EMBL" id="JAIWYP010000014">
    <property type="protein sequence ID" value="KAH3707853.1"/>
    <property type="molecule type" value="Genomic_DNA"/>
</dbReference>
<reference evidence="1" key="1">
    <citation type="journal article" date="2019" name="bioRxiv">
        <title>The Genome of the Zebra Mussel, Dreissena polymorpha: A Resource for Invasive Species Research.</title>
        <authorList>
            <person name="McCartney M.A."/>
            <person name="Auch B."/>
            <person name="Kono T."/>
            <person name="Mallez S."/>
            <person name="Zhang Y."/>
            <person name="Obille A."/>
            <person name="Becker A."/>
            <person name="Abrahante J.E."/>
            <person name="Garbe J."/>
            <person name="Badalamenti J.P."/>
            <person name="Herman A."/>
            <person name="Mangelson H."/>
            <person name="Liachko I."/>
            <person name="Sullivan S."/>
            <person name="Sone E.D."/>
            <person name="Koren S."/>
            <person name="Silverstein K.A.T."/>
            <person name="Beckman K.B."/>
            <person name="Gohl D.M."/>
        </authorList>
    </citation>
    <scope>NUCLEOTIDE SEQUENCE</scope>
    <source>
        <strain evidence="1">Duluth1</strain>
        <tissue evidence="1">Whole animal</tissue>
    </source>
</reference>